<evidence type="ECO:0000256" key="1">
    <source>
        <dbReference type="ARBA" id="ARBA00007469"/>
    </source>
</evidence>
<dbReference type="STRING" id="879819.A0A0J1B8Y8"/>
<proteinExistence type="inferred from homology"/>
<organism evidence="4 5">
    <name type="scientific">Cutaneotrichosporon oleaginosum</name>
    <dbReference type="NCBI Taxonomy" id="879819"/>
    <lineage>
        <taxon>Eukaryota</taxon>
        <taxon>Fungi</taxon>
        <taxon>Dikarya</taxon>
        <taxon>Basidiomycota</taxon>
        <taxon>Agaricomycotina</taxon>
        <taxon>Tremellomycetes</taxon>
        <taxon>Trichosporonales</taxon>
        <taxon>Trichosporonaceae</taxon>
        <taxon>Cutaneotrichosporon</taxon>
    </lineage>
</organism>
<feature type="chain" id="PRO_5005247831" evidence="3">
    <location>
        <begin position="17"/>
        <end position="303"/>
    </location>
</feature>
<evidence type="ECO:0000313" key="4">
    <source>
        <dbReference type="EMBL" id="KLT44264.1"/>
    </source>
</evidence>
<protein>
    <submittedName>
        <fullName evidence="4">Uncharacterized protein</fullName>
    </submittedName>
</protein>
<gene>
    <name evidence="4" type="ORF">CC85DRAFT_283779</name>
</gene>
<reference evidence="4 5" key="1">
    <citation type="submission" date="2015-03" db="EMBL/GenBank/DDBJ databases">
        <title>Genomics and transcriptomics of the oil-accumulating basidiomycete yeast T. oleaginosus allow insights into substrate utilization and the diverse evolutionary trajectories of mating systems in fungi.</title>
        <authorList>
            <consortium name="DOE Joint Genome Institute"/>
            <person name="Kourist R."/>
            <person name="Kracht O."/>
            <person name="Bracharz F."/>
            <person name="Lipzen A."/>
            <person name="Nolan M."/>
            <person name="Ohm R."/>
            <person name="Grigoriev I."/>
            <person name="Sun S."/>
            <person name="Heitman J."/>
            <person name="Bruck T."/>
            <person name="Nowrousian M."/>
        </authorList>
    </citation>
    <scope>NUCLEOTIDE SEQUENCE [LARGE SCALE GENOMIC DNA]</scope>
    <source>
        <strain evidence="4 5">IBC0246</strain>
    </source>
</reference>
<accession>A0A0J1B8Y8</accession>
<name>A0A0J1B8Y8_9TREE</name>
<keyword evidence="5" id="KW-1185">Reference proteome</keyword>
<dbReference type="InterPro" id="IPR001568">
    <property type="entry name" value="RNase_T2-like"/>
</dbReference>
<evidence type="ECO:0000256" key="3">
    <source>
        <dbReference type="SAM" id="SignalP"/>
    </source>
</evidence>
<dbReference type="InterPro" id="IPR036430">
    <property type="entry name" value="RNase_T2-like_sf"/>
</dbReference>
<dbReference type="GO" id="GO:0003723">
    <property type="term" value="F:RNA binding"/>
    <property type="evidence" value="ECO:0007669"/>
    <property type="project" value="InterPro"/>
</dbReference>
<comment type="similarity">
    <text evidence="1 2">Belongs to the RNase T2 family.</text>
</comment>
<dbReference type="GO" id="GO:0033897">
    <property type="term" value="F:ribonuclease T2 activity"/>
    <property type="evidence" value="ECO:0007669"/>
    <property type="project" value="InterPro"/>
</dbReference>
<keyword evidence="3" id="KW-0732">Signal</keyword>
<dbReference type="Proteomes" id="UP000053611">
    <property type="component" value="Unassembled WGS sequence"/>
</dbReference>
<evidence type="ECO:0000313" key="5">
    <source>
        <dbReference type="Proteomes" id="UP000053611"/>
    </source>
</evidence>
<dbReference type="SUPFAM" id="SSF55895">
    <property type="entry name" value="Ribonuclease Rh-like"/>
    <property type="match status" value="1"/>
</dbReference>
<dbReference type="Pfam" id="PF00445">
    <property type="entry name" value="Ribonuclease_T2"/>
    <property type="match status" value="1"/>
</dbReference>
<dbReference type="AlphaFoldDB" id="A0A0J1B8Y8"/>
<evidence type="ECO:0000256" key="2">
    <source>
        <dbReference type="RuleBase" id="RU004328"/>
    </source>
</evidence>
<dbReference type="RefSeq" id="XP_018280755.1">
    <property type="nucleotide sequence ID" value="XM_018422497.1"/>
</dbReference>
<dbReference type="Gene3D" id="3.90.730.10">
    <property type="entry name" value="Ribonuclease T2-like"/>
    <property type="match status" value="1"/>
</dbReference>
<dbReference type="OrthoDB" id="435754at2759"/>
<feature type="signal peptide" evidence="3">
    <location>
        <begin position="1"/>
        <end position="16"/>
    </location>
</feature>
<dbReference type="GeneID" id="28983100"/>
<sequence length="303" mass="33158">MLTLAPLALLLPLVKAVDCTPHVNTVSCSANAKGADPCCVPAAGRFVFRQRFEPDADDSGSWQIEGLDVLECDGSPATRGGPKRIHEEIGSLCARTKGFDVEENEGAWAASEVGEGVEEVWERTWNTAGRFVTSFCEGNPDVPRFFEELLSLHKRMKIGAALEHADIVPSADTMYRLADIESALTPYGTPILICNNVTLTHVYWPLHARGNLAGWVAAEPGSLKSTCPGEGIVYPPATVVLPTSSSWDPIYRPSMRPITLSHDEAKRVKYEEPGNPSKKKLGFFKYHDARRADEEGGNHRDEL</sequence>
<dbReference type="EMBL" id="KQ087188">
    <property type="protein sequence ID" value="KLT44264.1"/>
    <property type="molecule type" value="Genomic_DNA"/>
</dbReference>